<dbReference type="EMBL" id="VFSV01000014">
    <property type="protein sequence ID" value="TRD20602.1"/>
    <property type="molecule type" value="Genomic_DNA"/>
</dbReference>
<comment type="caution">
    <text evidence="4">The sequence shown here is derived from an EMBL/GenBank/DDBJ whole genome shotgun (WGS) entry which is preliminary data.</text>
</comment>
<evidence type="ECO:0000256" key="1">
    <source>
        <dbReference type="ARBA" id="ARBA00022729"/>
    </source>
</evidence>
<feature type="chain" id="PRO_5021774147" evidence="2">
    <location>
        <begin position="32"/>
        <end position="259"/>
    </location>
</feature>
<evidence type="ECO:0000256" key="2">
    <source>
        <dbReference type="SAM" id="SignalP"/>
    </source>
</evidence>
<dbReference type="PROSITE" id="PS50240">
    <property type="entry name" value="TRYPSIN_DOM"/>
    <property type="match status" value="1"/>
</dbReference>
<dbReference type="PANTHER" id="PTHR15462">
    <property type="entry name" value="SERINE PROTEASE"/>
    <property type="match status" value="1"/>
</dbReference>
<evidence type="ECO:0000313" key="5">
    <source>
        <dbReference type="Proteomes" id="UP000318590"/>
    </source>
</evidence>
<dbReference type="Gene3D" id="2.40.10.10">
    <property type="entry name" value="Trypsin-like serine proteases"/>
    <property type="match status" value="2"/>
</dbReference>
<protein>
    <submittedName>
        <fullName evidence="4">Trypsin-like serine protease</fullName>
    </submittedName>
</protein>
<dbReference type="AlphaFoldDB" id="A0A547Q2I9"/>
<dbReference type="InterPro" id="IPR043504">
    <property type="entry name" value="Peptidase_S1_PA_chymotrypsin"/>
</dbReference>
<proteinExistence type="predicted"/>
<dbReference type="Proteomes" id="UP000318590">
    <property type="component" value="Unassembled WGS sequence"/>
</dbReference>
<dbReference type="Pfam" id="PF13365">
    <property type="entry name" value="Trypsin_2"/>
    <property type="match status" value="1"/>
</dbReference>
<keyword evidence="5" id="KW-1185">Reference proteome</keyword>
<dbReference type="OrthoDB" id="267336at2"/>
<keyword evidence="4" id="KW-0378">Hydrolase</keyword>
<reference evidence="4 5" key="1">
    <citation type="submission" date="2019-06" db="EMBL/GenBank/DDBJ databases">
        <title>Paenimaribius caenipelagi gen. nov., sp. nov., isolated from a tidal flat.</title>
        <authorList>
            <person name="Yoon J.-H."/>
        </authorList>
    </citation>
    <scope>NUCLEOTIDE SEQUENCE [LARGE SCALE GENOMIC DNA]</scope>
    <source>
        <strain evidence="4 5">JBTF-M29</strain>
    </source>
</reference>
<evidence type="ECO:0000313" key="4">
    <source>
        <dbReference type="EMBL" id="TRD20602.1"/>
    </source>
</evidence>
<dbReference type="SUPFAM" id="SSF50494">
    <property type="entry name" value="Trypsin-like serine proteases"/>
    <property type="match status" value="1"/>
</dbReference>
<dbReference type="InterPro" id="IPR001314">
    <property type="entry name" value="Peptidase_S1A"/>
</dbReference>
<evidence type="ECO:0000259" key="3">
    <source>
        <dbReference type="PROSITE" id="PS50240"/>
    </source>
</evidence>
<name>A0A547Q2I9_9RHOB</name>
<organism evidence="4 5">
    <name type="scientific">Palleronia caenipelagi</name>
    <dbReference type="NCBI Taxonomy" id="2489174"/>
    <lineage>
        <taxon>Bacteria</taxon>
        <taxon>Pseudomonadati</taxon>
        <taxon>Pseudomonadota</taxon>
        <taxon>Alphaproteobacteria</taxon>
        <taxon>Rhodobacterales</taxon>
        <taxon>Roseobacteraceae</taxon>
        <taxon>Palleronia</taxon>
    </lineage>
</organism>
<keyword evidence="1 2" id="KW-0732">Signal</keyword>
<dbReference type="GO" id="GO:0004252">
    <property type="term" value="F:serine-type endopeptidase activity"/>
    <property type="evidence" value="ECO:0007669"/>
    <property type="project" value="InterPro"/>
</dbReference>
<feature type="domain" description="Peptidase S1" evidence="3">
    <location>
        <begin position="23"/>
        <end position="236"/>
    </location>
</feature>
<dbReference type="PROSITE" id="PS00134">
    <property type="entry name" value="TRYPSIN_HIS"/>
    <property type="match status" value="1"/>
</dbReference>
<dbReference type="InterPro" id="IPR009003">
    <property type="entry name" value="Peptidase_S1_PA"/>
</dbReference>
<dbReference type="PANTHER" id="PTHR15462:SF8">
    <property type="entry name" value="SERINE PROTEASE"/>
    <property type="match status" value="1"/>
</dbReference>
<accession>A0A547Q2I9</accession>
<sequence>MRGMKEMVVQHAVRALWIFVFCVAGMSQASAEGTPFDAVGRLNLGGSEYCTATLIDEQFVVTAAHCVVSETGTPRALEGLSFQAGLSGKTARAVRKVRRVLMPRDFSGDMQELANLARDVALLVLDTPVSRQKIAPLRVAPSDGQIFGFASYSGQRSTRLTVTEGCETAQRSQGALLLSCEAERGASGAPVFDHDGAGQMRLVSLITAEARLGGMSVLIGSDLPAALADFLAELHGDRVESSEVAMVPGLVPDPVSRAH</sequence>
<dbReference type="InterPro" id="IPR018114">
    <property type="entry name" value="TRYPSIN_HIS"/>
</dbReference>
<dbReference type="InterPro" id="IPR001254">
    <property type="entry name" value="Trypsin_dom"/>
</dbReference>
<keyword evidence="4" id="KW-0645">Protease</keyword>
<feature type="signal peptide" evidence="2">
    <location>
        <begin position="1"/>
        <end position="31"/>
    </location>
</feature>
<gene>
    <name evidence="4" type="ORF">FEV53_09900</name>
</gene>
<dbReference type="InterPro" id="IPR050966">
    <property type="entry name" value="Glutamyl_endopeptidase"/>
</dbReference>
<dbReference type="GO" id="GO:0006508">
    <property type="term" value="P:proteolysis"/>
    <property type="evidence" value="ECO:0007669"/>
    <property type="project" value="UniProtKB-KW"/>
</dbReference>
<dbReference type="PRINTS" id="PR00722">
    <property type="entry name" value="CHYMOTRYPSIN"/>
</dbReference>